<dbReference type="SUPFAM" id="SSF54534">
    <property type="entry name" value="FKBP-like"/>
    <property type="match status" value="1"/>
</dbReference>
<dbReference type="Gene3D" id="3.10.50.30">
    <property type="entry name" value="Transcription elongation factor, GreA/GreB, C-terminal domain"/>
    <property type="match status" value="1"/>
</dbReference>
<feature type="domain" description="Transcription elongation factor GreA/GreB C-terminal" evidence="1">
    <location>
        <begin position="53"/>
        <end position="126"/>
    </location>
</feature>
<dbReference type="PANTHER" id="PTHR30437:SF5">
    <property type="entry name" value="REGULATOR OF NUCLEOSIDE DIPHOSPHATE KINASE"/>
    <property type="match status" value="1"/>
</dbReference>
<comment type="caution">
    <text evidence="3">The sequence shown here is derived from an EMBL/GenBank/DDBJ whole genome shotgun (WGS) entry which is preliminary data.</text>
</comment>
<accession>A0ABS2MTB3</accession>
<dbReference type="EMBL" id="JAFBDT010000026">
    <property type="protein sequence ID" value="MBM7562678.1"/>
    <property type="molecule type" value="Genomic_DNA"/>
</dbReference>
<evidence type="ECO:0000259" key="1">
    <source>
        <dbReference type="Pfam" id="PF01272"/>
    </source>
</evidence>
<dbReference type="InterPro" id="IPR001437">
    <property type="entry name" value="Tscrpt_elong_fac_GreA/B_C"/>
</dbReference>
<dbReference type="Proteomes" id="UP000767854">
    <property type="component" value="Unassembled WGS sequence"/>
</dbReference>
<dbReference type="InterPro" id="IPR036953">
    <property type="entry name" value="GreA/GreB_C_sf"/>
</dbReference>
<name>A0ABS2MTB3_9FIRM</name>
<keyword evidence="3" id="KW-0418">Kinase</keyword>
<gene>
    <name evidence="3" type="ORF">JOC49_002239</name>
</gene>
<evidence type="ECO:0000313" key="3">
    <source>
        <dbReference type="EMBL" id="MBM7562678.1"/>
    </source>
</evidence>
<protein>
    <submittedName>
        <fullName evidence="3">Regulator of nucleoside diphosphate kinase</fullName>
    </submittedName>
</protein>
<dbReference type="RefSeq" id="WP_204665105.1">
    <property type="nucleotide sequence ID" value="NZ_JAFBDT010000026.1"/>
</dbReference>
<dbReference type="Pfam" id="PF01272">
    <property type="entry name" value="GreA_GreB"/>
    <property type="match status" value="1"/>
</dbReference>
<evidence type="ECO:0000313" key="4">
    <source>
        <dbReference type="Proteomes" id="UP000767854"/>
    </source>
</evidence>
<dbReference type="Pfam" id="PF14760">
    <property type="entry name" value="Rnk_N"/>
    <property type="match status" value="1"/>
</dbReference>
<dbReference type="InterPro" id="IPR023459">
    <property type="entry name" value="Tscrpt_elong_fac_GreA/B_fam"/>
</dbReference>
<dbReference type="InterPro" id="IPR029462">
    <property type="entry name" value="Rnk_N"/>
</dbReference>
<sequence length="138" mass="15604">MNREIRITAKDLDKLKALVAEEREFGKNKEAKSLKNLESELNRAIVVASVDIPRDIITMNSKFTLINLETGEAETYSLVYPEESDLIENKISILAPVGTAMLGYQEGDIIDWEIPDGSVRFKIEKILFQPEAEGQYDL</sequence>
<reference evidence="3 4" key="1">
    <citation type="submission" date="2021-01" db="EMBL/GenBank/DDBJ databases">
        <title>Genomic Encyclopedia of Type Strains, Phase IV (KMG-IV): sequencing the most valuable type-strain genomes for metagenomic binning, comparative biology and taxonomic classification.</title>
        <authorList>
            <person name="Goeker M."/>
        </authorList>
    </citation>
    <scope>NUCLEOTIDE SEQUENCE [LARGE SCALE GENOMIC DNA]</scope>
    <source>
        <strain evidence="3 4">DSM 24436</strain>
    </source>
</reference>
<dbReference type="PANTHER" id="PTHR30437">
    <property type="entry name" value="TRANSCRIPTION ELONGATION FACTOR GREA"/>
    <property type="match status" value="1"/>
</dbReference>
<dbReference type="NCBIfam" id="NF004396">
    <property type="entry name" value="PRK05753.1"/>
    <property type="match status" value="1"/>
</dbReference>
<keyword evidence="4" id="KW-1185">Reference proteome</keyword>
<keyword evidence="3" id="KW-0808">Transferase</keyword>
<feature type="domain" description="Regulator of nucleoside diphosphate kinase N-terminal" evidence="2">
    <location>
        <begin position="3"/>
        <end position="47"/>
    </location>
</feature>
<organism evidence="3 4">
    <name type="scientific">Fusibacter tunisiensis</name>
    <dbReference type="NCBI Taxonomy" id="1008308"/>
    <lineage>
        <taxon>Bacteria</taxon>
        <taxon>Bacillati</taxon>
        <taxon>Bacillota</taxon>
        <taxon>Clostridia</taxon>
        <taxon>Eubacteriales</taxon>
        <taxon>Eubacteriales Family XII. Incertae Sedis</taxon>
        <taxon>Fusibacter</taxon>
    </lineage>
</organism>
<evidence type="ECO:0000259" key="2">
    <source>
        <dbReference type="Pfam" id="PF14760"/>
    </source>
</evidence>
<dbReference type="GO" id="GO:0016301">
    <property type="term" value="F:kinase activity"/>
    <property type="evidence" value="ECO:0007669"/>
    <property type="project" value="UniProtKB-KW"/>
</dbReference>
<proteinExistence type="predicted"/>